<evidence type="ECO:0000256" key="5">
    <source>
        <dbReference type="ARBA" id="ARBA00023054"/>
    </source>
</evidence>
<evidence type="ECO:0000256" key="9">
    <source>
        <dbReference type="ARBA" id="ARBA00045224"/>
    </source>
</evidence>
<sequence>MSAFTEEPRKFLPSEWLLTNQVQYGNAEAECSRSERVIAASKALVEETDKATQRMQQDVNKKLEQRIHNVRFWKEELNRELDEMTREMEELQTFRTRVEKALESCSEPLQVTQQCLAEREKHEGTELVHDEAELELRKEKEVIEGAICLLQRTLEQTDEQMRMNRSAMYSLKKDLQDKLQAEKIDDFCSVLTTTSPRLFQNKEEYRSVPGTPVTPEGWENFSSVNISKAKGQKNSSQSLRALVERVLEQTATDMRRQHQASAAALQLCIQRTKSSKEQLEDHLNQNLVSLREAIEAKQGPVRAAETRVAARSQRSGVELCCDSAHLQLSAQLLELSAHIS</sequence>
<dbReference type="PANTHER" id="PTHR19960">
    <property type="entry name" value="TEKTIN"/>
    <property type="match status" value="1"/>
</dbReference>
<dbReference type="GO" id="GO:0005930">
    <property type="term" value="C:axoneme"/>
    <property type="evidence" value="ECO:0007669"/>
    <property type="project" value="UniProtKB-SubCell"/>
</dbReference>
<evidence type="ECO:0000256" key="8">
    <source>
        <dbReference type="ARBA" id="ARBA00023273"/>
    </source>
</evidence>
<evidence type="ECO:0000313" key="14">
    <source>
        <dbReference type="Proteomes" id="UP000824540"/>
    </source>
</evidence>
<evidence type="ECO:0000256" key="4">
    <source>
        <dbReference type="ARBA" id="ARBA00022846"/>
    </source>
</evidence>
<comment type="function">
    <text evidence="9">Microtubule inner protein (MIP) part of the dynein-decorated doublet microtubules (DMTs) in cilia and flagellar axoneme. Forms filamentous polymers in the walls of ciliary and flagellar microtubules.</text>
</comment>
<dbReference type="GO" id="GO:0060271">
    <property type="term" value="P:cilium assembly"/>
    <property type="evidence" value="ECO:0007669"/>
    <property type="project" value="UniProtKB-UniRule"/>
</dbReference>
<evidence type="ECO:0000313" key="13">
    <source>
        <dbReference type="EMBL" id="KAG9352710.1"/>
    </source>
</evidence>
<proteinExistence type="inferred from homology"/>
<evidence type="ECO:0000256" key="2">
    <source>
        <dbReference type="ARBA" id="ARBA00007209"/>
    </source>
</evidence>
<protein>
    <recommendedName>
        <fullName evidence="11">Tektin</fullName>
    </recommendedName>
</protein>
<dbReference type="InterPro" id="IPR000435">
    <property type="entry name" value="Tektins"/>
</dbReference>
<dbReference type="Proteomes" id="UP000824540">
    <property type="component" value="Unassembled WGS sequence"/>
</dbReference>
<dbReference type="GO" id="GO:0005634">
    <property type="term" value="C:nucleus"/>
    <property type="evidence" value="ECO:0007669"/>
    <property type="project" value="TreeGrafter"/>
</dbReference>
<evidence type="ECO:0000256" key="12">
    <source>
        <dbReference type="SAM" id="Coils"/>
    </source>
</evidence>
<keyword evidence="8 11" id="KW-0966">Cell projection</keyword>
<feature type="non-terminal residue" evidence="13">
    <location>
        <position position="340"/>
    </location>
</feature>
<dbReference type="AlphaFoldDB" id="A0A8T2PKH8"/>
<dbReference type="InterPro" id="IPR048256">
    <property type="entry name" value="Tektin-like"/>
</dbReference>
<comment type="subcellular location">
    <subcellularLocation>
        <location evidence="11">Cytoplasm</location>
        <location evidence="11">Cytoskeleton</location>
        <location evidence="11">Cilium axoneme</location>
    </subcellularLocation>
    <subcellularLocation>
        <location evidence="1">Cytoplasm</location>
        <location evidence="1">Cytoskeleton</location>
        <location evidence="1">Flagellum axoneme</location>
    </subcellularLocation>
</comment>
<comment type="caution">
    <text evidence="13">The sequence shown here is derived from an EMBL/GenBank/DDBJ whole genome shotgun (WGS) entry which is preliminary data.</text>
</comment>
<keyword evidence="6 11" id="KW-0969">Cilium</keyword>
<evidence type="ECO:0000256" key="11">
    <source>
        <dbReference type="RuleBase" id="RU367040"/>
    </source>
</evidence>
<gene>
    <name evidence="13" type="ORF">JZ751_021124</name>
</gene>
<feature type="coiled-coil region" evidence="12">
    <location>
        <begin position="70"/>
        <end position="101"/>
    </location>
</feature>
<keyword evidence="3" id="KW-0963">Cytoplasm</keyword>
<keyword evidence="14" id="KW-1185">Reference proteome</keyword>
<dbReference type="PANTHER" id="PTHR19960:SF25">
    <property type="entry name" value="TEKTIN-1"/>
    <property type="match status" value="1"/>
</dbReference>
<evidence type="ECO:0000256" key="3">
    <source>
        <dbReference type="ARBA" id="ARBA00022490"/>
    </source>
</evidence>
<dbReference type="OrthoDB" id="10054259at2759"/>
<evidence type="ECO:0000256" key="10">
    <source>
        <dbReference type="ARBA" id="ARBA00046435"/>
    </source>
</evidence>
<dbReference type="GO" id="GO:0015630">
    <property type="term" value="C:microtubule cytoskeleton"/>
    <property type="evidence" value="ECO:0007669"/>
    <property type="project" value="UniProtKB-UniRule"/>
</dbReference>
<keyword evidence="7" id="KW-0206">Cytoskeleton</keyword>
<dbReference type="EMBL" id="JAFBMS010000005">
    <property type="protein sequence ID" value="KAG9352710.1"/>
    <property type="molecule type" value="Genomic_DNA"/>
</dbReference>
<comment type="subunit">
    <text evidence="10">Microtubule inner protein component of sperm flagellar doublet microtubules.</text>
</comment>
<evidence type="ECO:0000256" key="6">
    <source>
        <dbReference type="ARBA" id="ARBA00023069"/>
    </source>
</evidence>
<evidence type="ECO:0000256" key="7">
    <source>
        <dbReference type="ARBA" id="ARBA00023212"/>
    </source>
</evidence>
<comment type="similarity">
    <text evidence="2 11">Belongs to the tektin family.</text>
</comment>
<keyword evidence="4 11" id="KW-0282">Flagellum</keyword>
<accession>A0A8T2PKH8</accession>
<dbReference type="GO" id="GO:0060294">
    <property type="term" value="P:cilium movement involved in cell motility"/>
    <property type="evidence" value="ECO:0007669"/>
    <property type="project" value="UniProtKB-UniRule"/>
</dbReference>
<keyword evidence="5 12" id="KW-0175">Coiled coil</keyword>
<organism evidence="13 14">
    <name type="scientific">Albula glossodonta</name>
    <name type="common">roundjaw bonefish</name>
    <dbReference type="NCBI Taxonomy" id="121402"/>
    <lineage>
        <taxon>Eukaryota</taxon>
        <taxon>Metazoa</taxon>
        <taxon>Chordata</taxon>
        <taxon>Craniata</taxon>
        <taxon>Vertebrata</taxon>
        <taxon>Euteleostomi</taxon>
        <taxon>Actinopterygii</taxon>
        <taxon>Neopterygii</taxon>
        <taxon>Teleostei</taxon>
        <taxon>Albuliformes</taxon>
        <taxon>Albulidae</taxon>
        <taxon>Albula</taxon>
    </lineage>
</organism>
<name>A0A8T2PKH8_9TELE</name>
<reference evidence="13" key="1">
    <citation type="thesis" date="2021" institute="BYU ScholarsArchive" country="Provo, UT, USA">
        <title>Applications of and Algorithms for Genome Assembly and Genomic Analyses with an Emphasis on Marine Teleosts.</title>
        <authorList>
            <person name="Pickett B.D."/>
        </authorList>
    </citation>
    <scope>NUCLEOTIDE SEQUENCE</scope>
    <source>
        <strain evidence="13">HI-2016</strain>
    </source>
</reference>
<evidence type="ECO:0000256" key="1">
    <source>
        <dbReference type="ARBA" id="ARBA00004611"/>
    </source>
</evidence>
<dbReference type="Pfam" id="PF03148">
    <property type="entry name" value="Tektin"/>
    <property type="match status" value="1"/>
</dbReference>